<dbReference type="SUPFAM" id="SSF55008">
    <property type="entry name" value="HMA, heavy metal-associated domain"/>
    <property type="match status" value="1"/>
</dbReference>
<dbReference type="InterPro" id="IPR006121">
    <property type="entry name" value="HMA_dom"/>
</dbReference>
<dbReference type="GO" id="GO:0046872">
    <property type="term" value="F:metal ion binding"/>
    <property type="evidence" value="ECO:0007669"/>
    <property type="project" value="InterPro"/>
</dbReference>
<dbReference type="AlphaFoldDB" id="A0A645BEQ9"/>
<dbReference type="InterPro" id="IPR036163">
    <property type="entry name" value="HMA_dom_sf"/>
</dbReference>
<dbReference type="EMBL" id="VSSQ01019243">
    <property type="protein sequence ID" value="MPM63141.1"/>
    <property type="molecule type" value="Genomic_DNA"/>
</dbReference>
<proteinExistence type="predicted"/>
<protein>
    <recommendedName>
        <fullName evidence="1">HMA domain-containing protein</fullName>
    </recommendedName>
</protein>
<evidence type="ECO:0000259" key="1">
    <source>
        <dbReference type="Pfam" id="PF00403"/>
    </source>
</evidence>
<name>A0A645BEQ9_9ZZZZ</name>
<accession>A0A645BEQ9</accession>
<sequence length="71" mass="7686">MNTYRLKIDGMGCTHCVSKVTRILKESGFEVVSVDMGDAKIKSDMNPSTVLKTAGAVLEDEGYMLTTVLAD</sequence>
<organism evidence="2">
    <name type="scientific">bioreactor metagenome</name>
    <dbReference type="NCBI Taxonomy" id="1076179"/>
    <lineage>
        <taxon>unclassified sequences</taxon>
        <taxon>metagenomes</taxon>
        <taxon>ecological metagenomes</taxon>
    </lineage>
</organism>
<dbReference type="CDD" id="cd00371">
    <property type="entry name" value="HMA"/>
    <property type="match status" value="1"/>
</dbReference>
<dbReference type="Gene3D" id="3.30.70.100">
    <property type="match status" value="1"/>
</dbReference>
<dbReference type="Pfam" id="PF00403">
    <property type="entry name" value="HMA"/>
    <property type="match status" value="1"/>
</dbReference>
<comment type="caution">
    <text evidence="2">The sequence shown here is derived from an EMBL/GenBank/DDBJ whole genome shotgun (WGS) entry which is preliminary data.</text>
</comment>
<gene>
    <name evidence="2" type="ORF">SDC9_110021</name>
</gene>
<reference evidence="2" key="1">
    <citation type="submission" date="2019-08" db="EMBL/GenBank/DDBJ databases">
        <authorList>
            <person name="Kucharzyk K."/>
            <person name="Murdoch R.W."/>
            <person name="Higgins S."/>
            <person name="Loffler F."/>
        </authorList>
    </citation>
    <scope>NUCLEOTIDE SEQUENCE</scope>
</reference>
<feature type="domain" description="HMA" evidence="1">
    <location>
        <begin position="6"/>
        <end position="63"/>
    </location>
</feature>
<evidence type="ECO:0000313" key="2">
    <source>
        <dbReference type="EMBL" id="MPM63141.1"/>
    </source>
</evidence>